<protein>
    <recommendedName>
        <fullName evidence="7 8">Ribonuclease P protein component</fullName>
        <shortName evidence="7">RNase P protein</shortName>
        <shortName evidence="7">RNaseP protein</shortName>
        <ecNumber evidence="7 8">3.1.26.5</ecNumber>
    </recommendedName>
    <alternativeName>
        <fullName evidence="7">Protein C5</fullName>
    </alternativeName>
</protein>
<dbReference type="PANTHER" id="PTHR33992:SF1">
    <property type="entry name" value="RIBONUCLEASE P PROTEIN COMPONENT"/>
    <property type="match status" value="1"/>
</dbReference>
<evidence type="ECO:0000256" key="6">
    <source>
        <dbReference type="ARBA" id="ARBA00022884"/>
    </source>
</evidence>
<evidence type="ECO:0000256" key="2">
    <source>
        <dbReference type="ARBA" id="ARBA00022694"/>
    </source>
</evidence>
<evidence type="ECO:0000313" key="12">
    <source>
        <dbReference type="Proteomes" id="UP000826616"/>
    </source>
</evidence>
<dbReference type="Proteomes" id="UP000826616">
    <property type="component" value="Chromosome"/>
</dbReference>
<dbReference type="EC" id="3.1.26.5" evidence="7 8"/>
<dbReference type="SUPFAM" id="SSF54211">
    <property type="entry name" value="Ribosomal protein S5 domain 2-like"/>
    <property type="match status" value="1"/>
</dbReference>
<evidence type="ECO:0000256" key="7">
    <source>
        <dbReference type="HAMAP-Rule" id="MF_00227"/>
    </source>
</evidence>
<dbReference type="Pfam" id="PF00825">
    <property type="entry name" value="Ribonuclease_P"/>
    <property type="match status" value="1"/>
</dbReference>
<reference evidence="9 12" key="2">
    <citation type="submission" date="2021-08" db="EMBL/GenBank/DDBJ databases">
        <title>Complete genome sequence of the strain Aneurinibacillus thermoaerophilus CCM 8960.</title>
        <authorList>
            <person name="Musilova J."/>
            <person name="Kourilova X."/>
            <person name="Pernicova I."/>
            <person name="Bezdicek M."/>
            <person name="Lengerova M."/>
            <person name="Obruca S."/>
            <person name="Sedlar K."/>
        </authorList>
    </citation>
    <scope>NUCLEOTIDE SEQUENCE [LARGE SCALE GENOMIC DNA]</scope>
    <source>
        <strain evidence="9 12">CCM 8960</strain>
    </source>
</reference>
<evidence type="ECO:0000313" key="11">
    <source>
        <dbReference type="Proteomes" id="UP000198956"/>
    </source>
</evidence>
<comment type="function">
    <text evidence="1 7">RNaseP catalyzes the removal of the 5'-leader sequence from pre-tRNA to produce the mature 5'-terminus. It can also cleave other RNA substrates such as 4.5S RNA. The protein component plays an auxiliary but essential role in vivo by binding to the 5'-leader sequence and broadening the substrate specificity of the ribozyme.</text>
</comment>
<accession>A0A1G8DDU4</accession>
<evidence type="ECO:0000256" key="1">
    <source>
        <dbReference type="ARBA" id="ARBA00002663"/>
    </source>
</evidence>
<evidence type="ECO:0000313" key="10">
    <source>
        <dbReference type="EMBL" id="SDH55898.1"/>
    </source>
</evidence>
<evidence type="ECO:0000256" key="5">
    <source>
        <dbReference type="ARBA" id="ARBA00022801"/>
    </source>
</evidence>
<evidence type="ECO:0000256" key="8">
    <source>
        <dbReference type="NCBIfam" id="TIGR00188"/>
    </source>
</evidence>
<dbReference type="NCBIfam" id="TIGR00188">
    <property type="entry name" value="rnpA"/>
    <property type="match status" value="1"/>
</dbReference>
<dbReference type="GO" id="GO:0042781">
    <property type="term" value="F:3'-tRNA processing endoribonuclease activity"/>
    <property type="evidence" value="ECO:0007669"/>
    <property type="project" value="TreeGrafter"/>
</dbReference>
<keyword evidence="6 7" id="KW-0694">RNA-binding</keyword>
<keyword evidence="4 7" id="KW-0255">Endonuclease</keyword>
<evidence type="ECO:0000256" key="3">
    <source>
        <dbReference type="ARBA" id="ARBA00022722"/>
    </source>
</evidence>
<dbReference type="RefSeq" id="WP_057897224.1">
    <property type="nucleotide sequence ID" value="NZ_CP080764.1"/>
</dbReference>
<keyword evidence="5 7" id="KW-0378">Hydrolase</keyword>
<comment type="subunit">
    <text evidence="7">Consists of a catalytic RNA component (M1 or rnpB) and a protein subunit.</text>
</comment>
<dbReference type="GO" id="GO:0004526">
    <property type="term" value="F:ribonuclease P activity"/>
    <property type="evidence" value="ECO:0007669"/>
    <property type="project" value="UniProtKB-UniRule"/>
</dbReference>
<dbReference type="GO" id="GO:0001682">
    <property type="term" value="P:tRNA 5'-leader removal"/>
    <property type="evidence" value="ECO:0007669"/>
    <property type="project" value="UniProtKB-UniRule"/>
</dbReference>
<dbReference type="OrthoDB" id="9810867at2"/>
<dbReference type="GO" id="GO:0000049">
    <property type="term" value="F:tRNA binding"/>
    <property type="evidence" value="ECO:0007669"/>
    <property type="project" value="UniProtKB-UniRule"/>
</dbReference>
<comment type="catalytic activity">
    <reaction evidence="7">
        <text>Endonucleolytic cleavage of RNA, removing 5'-extranucleotides from tRNA precursor.</text>
        <dbReference type="EC" id="3.1.26.5"/>
    </reaction>
</comment>
<evidence type="ECO:0000313" key="9">
    <source>
        <dbReference type="EMBL" id="QYY42810.1"/>
    </source>
</evidence>
<dbReference type="InterPro" id="IPR000100">
    <property type="entry name" value="RNase_P"/>
</dbReference>
<dbReference type="PANTHER" id="PTHR33992">
    <property type="entry name" value="RIBONUCLEASE P PROTEIN COMPONENT"/>
    <property type="match status" value="1"/>
</dbReference>
<organism evidence="10 11">
    <name type="scientific">Aneurinibacillus thermoaerophilus</name>
    <dbReference type="NCBI Taxonomy" id="143495"/>
    <lineage>
        <taxon>Bacteria</taxon>
        <taxon>Bacillati</taxon>
        <taxon>Bacillota</taxon>
        <taxon>Bacilli</taxon>
        <taxon>Bacillales</taxon>
        <taxon>Paenibacillaceae</taxon>
        <taxon>Aneurinibacillus group</taxon>
        <taxon>Aneurinibacillus</taxon>
    </lineage>
</organism>
<dbReference type="InterPro" id="IPR014721">
    <property type="entry name" value="Ribsml_uS5_D2-typ_fold_subgr"/>
</dbReference>
<reference evidence="10 11" key="1">
    <citation type="submission" date="2016-10" db="EMBL/GenBank/DDBJ databases">
        <authorList>
            <person name="de Groot N.N."/>
        </authorList>
    </citation>
    <scope>NUCLEOTIDE SEQUENCE [LARGE SCALE GENOMIC DNA]</scope>
    <source>
        <strain evidence="10 11">L 420-91</strain>
    </source>
</reference>
<dbReference type="PROSITE" id="PS00648">
    <property type="entry name" value="RIBONUCLEASE_P"/>
    <property type="match status" value="1"/>
</dbReference>
<dbReference type="EMBL" id="CP080764">
    <property type="protein sequence ID" value="QYY42810.1"/>
    <property type="molecule type" value="Genomic_DNA"/>
</dbReference>
<dbReference type="GeneID" id="97143417"/>
<dbReference type="AlphaFoldDB" id="A0A1G8DDU4"/>
<dbReference type="Gene3D" id="3.30.230.10">
    <property type="match status" value="1"/>
</dbReference>
<dbReference type="Proteomes" id="UP000198956">
    <property type="component" value="Unassembled WGS sequence"/>
</dbReference>
<name>A0A1G8DDU4_ANETH</name>
<comment type="similarity">
    <text evidence="7">Belongs to the RnpA family.</text>
</comment>
<dbReference type="FunFam" id="3.30.230.10:FF:000021">
    <property type="entry name" value="Ribonuclease P protein component"/>
    <property type="match status" value="1"/>
</dbReference>
<dbReference type="EMBL" id="FNDE01000032">
    <property type="protein sequence ID" value="SDH55898.1"/>
    <property type="molecule type" value="Genomic_DNA"/>
</dbReference>
<keyword evidence="12" id="KW-1185">Reference proteome</keyword>
<dbReference type="GO" id="GO:0030677">
    <property type="term" value="C:ribonuclease P complex"/>
    <property type="evidence" value="ECO:0007669"/>
    <property type="project" value="TreeGrafter"/>
</dbReference>
<dbReference type="InterPro" id="IPR020539">
    <property type="entry name" value="RNase_P_CS"/>
</dbReference>
<proteinExistence type="inferred from homology"/>
<sequence>MYRKNRLRKNEEFQIVFKQGTSVANRQFVIYYLEKEGQDAFRVGVSVSKKMGKAVTRNRLRRIIKEAIRLRADEIKPNVDFIVICRLPAVELGFHQFKESLYHCMRKARLFKGTKRGKNTS</sequence>
<keyword evidence="3 7" id="KW-0540">Nuclease</keyword>
<evidence type="ECO:0000256" key="4">
    <source>
        <dbReference type="ARBA" id="ARBA00022759"/>
    </source>
</evidence>
<gene>
    <name evidence="7 9" type="primary">rnpA</name>
    <name evidence="9" type="ORF">K3F53_18720</name>
    <name evidence="10" type="ORF">SAMN04489735_103235</name>
</gene>
<dbReference type="HAMAP" id="MF_00227">
    <property type="entry name" value="RNase_P"/>
    <property type="match status" value="1"/>
</dbReference>
<keyword evidence="2 7" id="KW-0819">tRNA processing</keyword>
<dbReference type="InterPro" id="IPR020568">
    <property type="entry name" value="Ribosomal_Su5_D2-typ_SF"/>
</dbReference>